<comment type="caution">
    <text evidence="1">The sequence shown here is derived from an EMBL/GenBank/DDBJ whole genome shotgun (WGS) entry which is preliminary data.</text>
</comment>
<gene>
    <name evidence="1" type="ORF">GMARGA_LOCUS40596</name>
</gene>
<organism evidence="1 2">
    <name type="scientific">Gigaspora margarita</name>
    <dbReference type="NCBI Taxonomy" id="4874"/>
    <lineage>
        <taxon>Eukaryota</taxon>
        <taxon>Fungi</taxon>
        <taxon>Fungi incertae sedis</taxon>
        <taxon>Mucoromycota</taxon>
        <taxon>Glomeromycotina</taxon>
        <taxon>Glomeromycetes</taxon>
        <taxon>Diversisporales</taxon>
        <taxon>Gigasporaceae</taxon>
        <taxon>Gigaspora</taxon>
    </lineage>
</organism>
<proteinExistence type="predicted"/>
<feature type="non-terminal residue" evidence="1">
    <location>
        <position position="1"/>
    </location>
</feature>
<evidence type="ECO:0000313" key="1">
    <source>
        <dbReference type="EMBL" id="CAG8851173.1"/>
    </source>
</evidence>
<dbReference type="Proteomes" id="UP000789901">
    <property type="component" value="Unassembled WGS sequence"/>
</dbReference>
<protein>
    <submittedName>
        <fullName evidence="1">14943_t:CDS:1</fullName>
    </submittedName>
</protein>
<dbReference type="EMBL" id="CAJVQB010104711">
    <property type="protein sequence ID" value="CAG8851173.1"/>
    <property type="molecule type" value="Genomic_DNA"/>
</dbReference>
<name>A0ABN7XAS5_GIGMA</name>
<reference evidence="1 2" key="1">
    <citation type="submission" date="2021-06" db="EMBL/GenBank/DDBJ databases">
        <authorList>
            <person name="Kallberg Y."/>
            <person name="Tangrot J."/>
            <person name="Rosling A."/>
        </authorList>
    </citation>
    <scope>NUCLEOTIDE SEQUENCE [LARGE SCALE GENOMIC DNA]</scope>
    <source>
        <strain evidence="1 2">120-4 pot B 10/14</strain>
    </source>
</reference>
<evidence type="ECO:0000313" key="2">
    <source>
        <dbReference type="Proteomes" id="UP000789901"/>
    </source>
</evidence>
<accession>A0ABN7XAS5</accession>
<sequence length="172" mass="20385">RDLNYKCQEEAILRGKDRKRNKLAENTIRDLENSKFVDAYSKYNNRYRIYQEEILQESKTRLCKIASRYKKVNKEHWIAYTQNLKKALKTNLENLNYKWIVIKSCIIGSTKKYLPIKCSRKELVQGNINKKIKALRNAIRSLSSESLEKFGYYRTGNTADMDSRNFGEGKKR</sequence>
<feature type="non-terminal residue" evidence="1">
    <location>
        <position position="172"/>
    </location>
</feature>
<keyword evidence="2" id="KW-1185">Reference proteome</keyword>